<evidence type="ECO:0000256" key="6">
    <source>
        <dbReference type="ARBA" id="ARBA00022786"/>
    </source>
</evidence>
<dbReference type="Pfam" id="PF13923">
    <property type="entry name" value="zf-C3HC4_2"/>
    <property type="match status" value="1"/>
</dbReference>
<evidence type="ECO:0000256" key="2">
    <source>
        <dbReference type="ARBA" id="ARBA00012483"/>
    </source>
</evidence>
<keyword evidence="3" id="KW-0808">Transferase</keyword>
<feature type="region of interest" description="Disordered" evidence="17">
    <location>
        <begin position="215"/>
        <end position="335"/>
    </location>
</feature>
<evidence type="ECO:0000256" key="1">
    <source>
        <dbReference type="ARBA" id="ARBA00000900"/>
    </source>
</evidence>
<keyword evidence="7" id="KW-0862">Zinc</keyword>
<evidence type="ECO:0000313" key="19">
    <source>
        <dbReference type="EMBL" id="NWH55173.1"/>
    </source>
</evidence>
<dbReference type="CDD" id="cd23130">
    <property type="entry name" value="RING-HC_EHV1-like"/>
    <property type="match status" value="1"/>
</dbReference>
<accession>A0A850WGG4</accession>
<feature type="compositionally biased region" description="Low complexity" evidence="17">
    <location>
        <begin position="318"/>
        <end position="327"/>
    </location>
</feature>
<dbReference type="AlphaFoldDB" id="A0A850WGG4"/>
<dbReference type="InterPro" id="IPR001841">
    <property type="entry name" value="Znf_RING"/>
</dbReference>
<dbReference type="Gene3D" id="3.30.40.10">
    <property type="entry name" value="Zinc/RING finger domain, C3HC4 (zinc finger)"/>
    <property type="match status" value="1"/>
</dbReference>
<dbReference type="EMBL" id="WAAD01041892">
    <property type="protein sequence ID" value="NWH55173.1"/>
    <property type="molecule type" value="Genomic_DNA"/>
</dbReference>
<feature type="non-terminal residue" evidence="19">
    <location>
        <position position="1"/>
    </location>
</feature>
<evidence type="ECO:0000256" key="11">
    <source>
        <dbReference type="ARBA" id="ARBA00076856"/>
    </source>
</evidence>
<organism evidence="19 20">
    <name type="scientific">Fregata magnificens</name>
    <name type="common">Magnificent frigatebird</name>
    <dbReference type="NCBI Taxonomy" id="37042"/>
    <lineage>
        <taxon>Eukaryota</taxon>
        <taxon>Metazoa</taxon>
        <taxon>Chordata</taxon>
        <taxon>Craniata</taxon>
        <taxon>Vertebrata</taxon>
        <taxon>Euteleostomi</taxon>
        <taxon>Archelosauria</taxon>
        <taxon>Archosauria</taxon>
        <taxon>Dinosauria</taxon>
        <taxon>Saurischia</taxon>
        <taxon>Theropoda</taxon>
        <taxon>Coelurosauria</taxon>
        <taxon>Aves</taxon>
        <taxon>Neognathae</taxon>
        <taxon>Neoaves</taxon>
        <taxon>Aequornithes</taxon>
        <taxon>Suliformes</taxon>
        <taxon>Fregatidae</taxon>
        <taxon>Fregata</taxon>
    </lineage>
</organism>
<dbReference type="GO" id="GO:0000209">
    <property type="term" value="P:protein polyubiquitination"/>
    <property type="evidence" value="ECO:0007669"/>
    <property type="project" value="TreeGrafter"/>
</dbReference>
<feature type="compositionally biased region" description="Basic and acidic residues" evidence="17">
    <location>
        <begin position="279"/>
        <end position="290"/>
    </location>
</feature>
<dbReference type="PANTHER" id="PTHR46077">
    <property type="entry name" value="E3 UBIQUITIN-PROTEIN LIGASE TOPORS"/>
    <property type="match status" value="1"/>
</dbReference>
<dbReference type="GO" id="GO:0032391">
    <property type="term" value="C:photoreceptor connecting cilium"/>
    <property type="evidence" value="ECO:0007669"/>
    <property type="project" value="UniProtKB-ARBA"/>
</dbReference>
<keyword evidence="6" id="KW-0833">Ubl conjugation pathway</keyword>
<comment type="caution">
    <text evidence="19">The sequence shown here is derived from an EMBL/GenBank/DDBJ whole genome shotgun (WGS) entry which is preliminary data.</text>
</comment>
<evidence type="ECO:0000256" key="8">
    <source>
        <dbReference type="ARBA" id="ARBA00023015"/>
    </source>
</evidence>
<evidence type="ECO:0000256" key="12">
    <source>
        <dbReference type="ARBA" id="ARBA00076940"/>
    </source>
</evidence>
<dbReference type="FunFam" id="3.30.40.10:FF:000136">
    <property type="entry name" value="E3 ubiquitin-protein ligase Topors"/>
    <property type="match status" value="1"/>
</dbReference>
<evidence type="ECO:0000256" key="10">
    <source>
        <dbReference type="ARBA" id="ARBA00071236"/>
    </source>
</evidence>
<protein>
    <recommendedName>
        <fullName evidence="10">E3 ubiquitin-protein ligase Topors</fullName>
        <ecNumber evidence="2">2.3.2.27</ecNumber>
    </recommendedName>
    <alternativeName>
        <fullName evidence="11">RING-type E3 ubiquitin transferase Topors</fullName>
    </alternativeName>
    <alternativeName>
        <fullName evidence="13">SUMO1-protein E3 ligase Topors</fullName>
    </alternativeName>
    <alternativeName>
        <fullName evidence="12">Topoisomerase I-binding RING finger protein</fullName>
    </alternativeName>
    <alternativeName>
        <fullName evidence="14">Topoisomerase I-binding arginine/serine-rich protein</fullName>
    </alternativeName>
    <alternativeName>
        <fullName evidence="15">Tumor suppressor p53-binding protein 3</fullName>
    </alternativeName>
</protein>
<evidence type="ECO:0000256" key="9">
    <source>
        <dbReference type="ARBA" id="ARBA00023163"/>
    </source>
</evidence>
<dbReference type="PROSITE" id="PS00518">
    <property type="entry name" value="ZF_RING_1"/>
    <property type="match status" value="1"/>
</dbReference>
<dbReference type="PANTHER" id="PTHR46077:SF1">
    <property type="entry name" value="TOP1 BINDING ARGININE_SERINE RICH PROTEIN, E3 UBIQUITIN LIGASE"/>
    <property type="match status" value="1"/>
</dbReference>
<evidence type="ECO:0000256" key="5">
    <source>
        <dbReference type="ARBA" id="ARBA00022771"/>
    </source>
</evidence>
<dbReference type="PROSITE" id="PS50089">
    <property type="entry name" value="ZF_RING_2"/>
    <property type="match status" value="1"/>
</dbReference>
<dbReference type="InterPro" id="IPR017907">
    <property type="entry name" value="Znf_RING_CS"/>
</dbReference>
<dbReference type="InterPro" id="IPR013083">
    <property type="entry name" value="Znf_RING/FYVE/PHD"/>
</dbReference>
<keyword evidence="20" id="KW-1185">Reference proteome</keyword>
<dbReference type="SUPFAM" id="SSF57850">
    <property type="entry name" value="RING/U-box"/>
    <property type="match status" value="1"/>
</dbReference>
<keyword evidence="9" id="KW-0804">Transcription</keyword>
<dbReference type="OrthoDB" id="21204at2759"/>
<reference evidence="19" key="1">
    <citation type="submission" date="2019-09" db="EMBL/GenBank/DDBJ databases">
        <title>Bird 10,000 Genomes (B10K) Project - Family phase.</title>
        <authorList>
            <person name="Zhang G."/>
        </authorList>
    </citation>
    <scope>NUCLEOTIDE SEQUENCE</scope>
    <source>
        <strain evidence="19">B10K-DU-002-48</strain>
        <tissue evidence="19">Muscle</tissue>
    </source>
</reference>
<keyword evidence="8" id="KW-0805">Transcription regulation</keyword>
<evidence type="ECO:0000256" key="13">
    <source>
        <dbReference type="ARBA" id="ARBA00079040"/>
    </source>
</evidence>
<dbReference type="GO" id="GO:0061630">
    <property type="term" value="F:ubiquitin protein ligase activity"/>
    <property type="evidence" value="ECO:0007669"/>
    <property type="project" value="UniProtKB-EC"/>
</dbReference>
<sequence>MATELDNRCPICLDSWDNAAYVMPCFHQFCYACILRWAKSKPQCPLCKRRILSIMHSVRADDDFEEHVVTPPAASSVVGRRAAGAPGRPAAHSPAGTEQQPAEHQLPRDPLGGLQPHTWAFLFQDYPALLQLLLPWVRQELGLIFRNRRSQVDVVEDLVMSALVFFGLNEDLLVRLLRVSLQNRTTMFVQRLINVTVQRCSGEAHRLLDLEDGRAAEEQEGSPAAVPHPAASQRGSPARGPAPSRSPVGADEEGRPSTSTAGLRGGPSSPPDAPVPTHGEQEEPHEDRGDAVAGPSAPSRGRGRSPGGPRRPPKRRASSSQDSSQPSKRPPRRQH</sequence>
<evidence type="ECO:0000313" key="20">
    <source>
        <dbReference type="Proteomes" id="UP000632118"/>
    </source>
</evidence>
<dbReference type="GO" id="GO:0008630">
    <property type="term" value="P:intrinsic apoptotic signaling pathway in response to DNA damage"/>
    <property type="evidence" value="ECO:0007669"/>
    <property type="project" value="UniProtKB-ARBA"/>
</dbReference>
<evidence type="ECO:0000256" key="4">
    <source>
        <dbReference type="ARBA" id="ARBA00022723"/>
    </source>
</evidence>
<feature type="compositionally biased region" description="Low complexity" evidence="17">
    <location>
        <begin position="79"/>
        <end position="96"/>
    </location>
</feature>
<feature type="region of interest" description="Disordered" evidence="17">
    <location>
        <begin position="75"/>
        <end position="109"/>
    </location>
</feature>
<name>A0A850WGG4_FREMA</name>
<dbReference type="SMART" id="SM00184">
    <property type="entry name" value="RING"/>
    <property type="match status" value="1"/>
</dbReference>
<keyword evidence="5 16" id="KW-0863">Zinc-finger</keyword>
<keyword evidence="4" id="KW-0479">Metal-binding</keyword>
<evidence type="ECO:0000256" key="16">
    <source>
        <dbReference type="PROSITE-ProRule" id="PRU00175"/>
    </source>
</evidence>
<feature type="compositionally biased region" description="Low complexity" evidence="17">
    <location>
        <begin position="234"/>
        <end position="247"/>
    </location>
</feature>
<evidence type="ECO:0000256" key="14">
    <source>
        <dbReference type="ARBA" id="ARBA00079184"/>
    </source>
</evidence>
<evidence type="ECO:0000259" key="18">
    <source>
        <dbReference type="PROSITE" id="PS50089"/>
    </source>
</evidence>
<dbReference type="GO" id="GO:0008270">
    <property type="term" value="F:zinc ion binding"/>
    <property type="evidence" value="ECO:0007669"/>
    <property type="project" value="UniProtKB-KW"/>
</dbReference>
<gene>
    <name evidence="19" type="primary">Topors_2</name>
    <name evidence="19" type="ORF">FREMAG_R06880</name>
</gene>
<evidence type="ECO:0000256" key="15">
    <source>
        <dbReference type="ARBA" id="ARBA00082108"/>
    </source>
</evidence>
<evidence type="ECO:0000256" key="3">
    <source>
        <dbReference type="ARBA" id="ARBA00022679"/>
    </source>
</evidence>
<feature type="non-terminal residue" evidence="19">
    <location>
        <position position="335"/>
    </location>
</feature>
<dbReference type="EC" id="2.3.2.27" evidence="2"/>
<keyword evidence="19" id="KW-0436">Ligase</keyword>
<evidence type="ECO:0000256" key="7">
    <source>
        <dbReference type="ARBA" id="ARBA00022833"/>
    </source>
</evidence>
<evidence type="ECO:0000256" key="17">
    <source>
        <dbReference type="SAM" id="MobiDB-lite"/>
    </source>
</evidence>
<proteinExistence type="predicted"/>
<dbReference type="GO" id="GO:0016874">
    <property type="term" value="F:ligase activity"/>
    <property type="evidence" value="ECO:0007669"/>
    <property type="project" value="UniProtKB-KW"/>
</dbReference>
<comment type="catalytic activity">
    <reaction evidence="1">
        <text>S-ubiquitinyl-[E2 ubiquitin-conjugating enzyme]-L-cysteine + [acceptor protein]-L-lysine = [E2 ubiquitin-conjugating enzyme]-L-cysteine + N(6)-ubiquitinyl-[acceptor protein]-L-lysine.</text>
        <dbReference type="EC" id="2.3.2.27"/>
    </reaction>
</comment>
<dbReference type="Proteomes" id="UP000632118">
    <property type="component" value="Unassembled WGS sequence"/>
</dbReference>
<feature type="domain" description="RING-type" evidence="18">
    <location>
        <begin position="9"/>
        <end position="48"/>
    </location>
</feature>
<dbReference type="GO" id="GO:0006513">
    <property type="term" value="P:protein monoubiquitination"/>
    <property type="evidence" value="ECO:0007669"/>
    <property type="project" value="TreeGrafter"/>
</dbReference>